<evidence type="ECO:0000256" key="7">
    <source>
        <dbReference type="ARBA" id="ARBA00022603"/>
    </source>
</evidence>
<evidence type="ECO:0000256" key="3">
    <source>
        <dbReference type="ARBA" id="ARBA00007494"/>
    </source>
</evidence>
<keyword evidence="7 14" id="KW-0489">Methyltransferase</keyword>
<dbReference type="InterPro" id="IPR054728">
    <property type="entry name" value="RsmB-like_ferredoxin"/>
</dbReference>
<dbReference type="PANTHER" id="PTHR22807:SF61">
    <property type="entry name" value="NOL1_NOP2_SUN FAMILY PROTEIN _ ANTITERMINATION NUSB DOMAIN-CONTAINING PROTEIN"/>
    <property type="match status" value="1"/>
</dbReference>
<dbReference type="Pfam" id="PF01189">
    <property type="entry name" value="Methyltr_RsmB-F"/>
    <property type="match status" value="1"/>
</dbReference>
<feature type="binding site" evidence="14">
    <location>
        <position position="354"/>
    </location>
    <ligand>
        <name>S-adenosyl-L-methionine</name>
        <dbReference type="ChEBI" id="CHEBI:59789"/>
    </ligand>
</feature>
<dbReference type="Proteomes" id="UP000697998">
    <property type="component" value="Unassembled WGS sequence"/>
</dbReference>
<dbReference type="GO" id="GO:0005737">
    <property type="term" value="C:cytoplasm"/>
    <property type="evidence" value="ECO:0007669"/>
    <property type="project" value="UniProtKB-SubCell"/>
</dbReference>
<feature type="region of interest" description="Disordered" evidence="15">
    <location>
        <begin position="1"/>
        <end position="28"/>
    </location>
</feature>
<dbReference type="InterPro" id="IPR006027">
    <property type="entry name" value="NusB_RsmB_TIM44"/>
</dbReference>
<name>A0A935PYH4_9PROT</name>
<comment type="function">
    <text evidence="1">Specifically methylates the cytosine at position 967 (m5C967) of 16S rRNA.</text>
</comment>
<dbReference type="Pfam" id="PF01029">
    <property type="entry name" value="NusB"/>
    <property type="match status" value="1"/>
</dbReference>
<evidence type="ECO:0000256" key="12">
    <source>
        <dbReference type="ARBA" id="ARBA00031088"/>
    </source>
</evidence>
<evidence type="ECO:0000313" key="17">
    <source>
        <dbReference type="EMBL" id="MBK7675674.1"/>
    </source>
</evidence>
<dbReference type="InterPro" id="IPR049560">
    <property type="entry name" value="MeTrfase_RsmB-F_NOP2_cat"/>
</dbReference>
<evidence type="ECO:0000256" key="15">
    <source>
        <dbReference type="SAM" id="MobiDB-lite"/>
    </source>
</evidence>
<dbReference type="PRINTS" id="PR02008">
    <property type="entry name" value="RCMTFAMILY"/>
</dbReference>
<dbReference type="InterPro" id="IPR023267">
    <property type="entry name" value="RCMT"/>
</dbReference>
<keyword evidence="8 14" id="KW-0808">Transferase</keyword>
<evidence type="ECO:0000256" key="5">
    <source>
        <dbReference type="ARBA" id="ARBA00022490"/>
    </source>
</evidence>
<dbReference type="GO" id="GO:0006355">
    <property type="term" value="P:regulation of DNA-templated transcription"/>
    <property type="evidence" value="ECO:0007669"/>
    <property type="project" value="InterPro"/>
</dbReference>
<dbReference type="PROSITE" id="PS51686">
    <property type="entry name" value="SAM_MT_RSMB_NOP"/>
    <property type="match status" value="1"/>
</dbReference>
<keyword evidence="6" id="KW-0698">rRNA processing</keyword>
<dbReference type="Gene3D" id="3.40.50.150">
    <property type="entry name" value="Vaccinia Virus protein VP39"/>
    <property type="match status" value="1"/>
</dbReference>
<feature type="binding site" evidence="14">
    <location>
        <position position="335"/>
    </location>
    <ligand>
        <name>S-adenosyl-L-methionine</name>
        <dbReference type="ChEBI" id="CHEBI:59789"/>
    </ligand>
</feature>
<keyword evidence="10 14" id="KW-0694">RNA-binding</keyword>
<comment type="caution">
    <text evidence="17">The sequence shown here is derived from an EMBL/GenBank/DDBJ whole genome shotgun (WGS) entry which is preliminary data.</text>
</comment>
<dbReference type="EMBL" id="JADJMH010000013">
    <property type="protein sequence ID" value="MBK7675674.1"/>
    <property type="molecule type" value="Genomic_DNA"/>
</dbReference>
<evidence type="ECO:0000256" key="9">
    <source>
        <dbReference type="ARBA" id="ARBA00022691"/>
    </source>
</evidence>
<dbReference type="NCBIfam" id="TIGR00563">
    <property type="entry name" value="rsmB"/>
    <property type="match status" value="1"/>
</dbReference>
<reference evidence="17 18" key="1">
    <citation type="submission" date="2020-10" db="EMBL/GenBank/DDBJ databases">
        <title>Connecting structure to function with the recovery of over 1000 high-quality activated sludge metagenome-assembled genomes encoding full-length rRNA genes using long-read sequencing.</title>
        <authorList>
            <person name="Singleton C.M."/>
            <person name="Petriglieri F."/>
            <person name="Kristensen J.M."/>
            <person name="Kirkegaard R.H."/>
            <person name="Michaelsen T.Y."/>
            <person name="Andersen M.H."/>
            <person name="Karst S.M."/>
            <person name="Dueholm M.S."/>
            <person name="Nielsen P.H."/>
            <person name="Albertsen M."/>
        </authorList>
    </citation>
    <scope>NUCLEOTIDE SEQUENCE [LARGE SCALE GENOMIC DNA]</scope>
    <source>
        <strain evidence="17">EsbW_18-Q3-R4-48_BATAC.285</strain>
    </source>
</reference>
<keyword evidence="5" id="KW-0963">Cytoplasm</keyword>
<evidence type="ECO:0000256" key="14">
    <source>
        <dbReference type="PROSITE-ProRule" id="PRU01023"/>
    </source>
</evidence>
<accession>A0A935PYH4</accession>
<dbReference type="FunFam" id="3.40.50.150:FF:000022">
    <property type="entry name" value="Ribosomal RNA small subunit methyltransferase B"/>
    <property type="match status" value="1"/>
</dbReference>
<evidence type="ECO:0000256" key="8">
    <source>
        <dbReference type="ARBA" id="ARBA00022679"/>
    </source>
</evidence>
<evidence type="ECO:0000256" key="2">
    <source>
        <dbReference type="ARBA" id="ARBA00004496"/>
    </source>
</evidence>
<evidence type="ECO:0000313" key="18">
    <source>
        <dbReference type="Proteomes" id="UP000697998"/>
    </source>
</evidence>
<keyword evidence="9 14" id="KW-0949">S-adenosyl-L-methionine</keyword>
<comment type="subcellular location">
    <subcellularLocation>
        <location evidence="2">Cytoplasm</location>
    </subcellularLocation>
</comment>
<dbReference type="InterPro" id="IPR004573">
    <property type="entry name" value="rRNA_ssu_MeTfrase_B"/>
</dbReference>
<dbReference type="InterPro" id="IPR029063">
    <property type="entry name" value="SAM-dependent_MTases_sf"/>
</dbReference>
<feature type="compositionally biased region" description="Low complexity" evidence="15">
    <location>
        <begin position="1"/>
        <end position="11"/>
    </location>
</feature>
<dbReference type="InterPro" id="IPR001678">
    <property type="entry name" value="MeTrfase_RsmB-F_NOP2_dom"/>
</dbReference>
<feature type="active site" description="Nucleophile" evidence="14">
    <location>
        <position position="407"/>
    </location>
</feature>
<dbReference type="EC" id="2.1.1.176" evidence="4"/>
<dbReference type="InterPro" id="IPR018314">
    <property type="entry name" value="RsmB/NOL1/NOP2-like_CS"/>
</dbReference>
<evidence type="ECO:0000256" key="1">
    <source>
        <dbReference type="ARBA" id="ARBA00002724"/>
    </source>
</evidence>
<protein>
    <recommendedName>
        <fullName evidence="4">16S rRNA (cytosine(967)-C(5))-methyltransferase</fullName>
        <ecNumber evidence="4">2.1.1.176</ecNumber>
    </recommendedName>
    <alternativeName>
        <fullName evidence="11">16S rRNA m5C967 methyltransferase</fullName>
    </alternativeName>
    <alternativeName>
        <fullName evidence="12">rRNA (cytosine-C(5)-)-methyltransferase RsmB</fullName>
    </alternativeName>
</protein>
<dbReference type="Gene3D" id="1.10.940.10">
    <property type="entry name" value="NusB-like"/>
    <property type="match status" value="1"/>
</dbReference>
<dbReference type="Gene3D" id="3.30.70.1170">
    <property type="entry name" value="Sun protein, domain 3"/>
    <property type="match status" value="1"/>
</dbReference>
<evidence type="ECO:0000256" key="13">
    <source>
        <dbReference type="ARBA" id="ARBA00047283"/>
    </source>
</evidence>
<organism evidence="17 18">
    <name type="scientific">Candidatus Accumulibacter proximus</name>
    <dbReference type="NCBI Taxonomy" id="2954385"/>
    <lineage>
        <taxon>Bacteria</taxon>
        <taxon>Pseudomonadati</taxon>
        <taxon>Pseudomonadota</taxon>
        <taxon>Betaproteobacteria</taxon>
        <taxon>Candidatus Accumulibacter</taxon>
    </lineage>
</organism>
<dbReference type="NCBIfam" id="NF008149">
    <property type="entry name" value="PRK10901.1"/>
    <property type="match status" value="1"/>
</dbReference>
<dbReference type="PROSITE" id="PS01153">
    <property type="entry name" value="NOL1_NOP2_SUN"/>
    <property type="match status" value="1"/>
</dbReference>
<dbReference type="PANTHER" id="PTHR22807">
    <property type="entry name" value="NOP2 YEAST -RELATED NOL1/NOP2/FMU SUN DOMAIN-CONTAINING"/>
    <property type="match status" value="1"/>
</dbReference>
<sequence length="454" mass="49275">MPSSLSSPSSLARRVRKPGQPGKGSPLPAAAVTPSLLLPDSLALSLLLAGRVIAEVRAGQSLTQALSGLSTAPSAARAGAQDVAYGTLRRYACGEFILRHLLEKALPHPAVEALLLGALYRLQTRPESPHVVVDQAVAAAGELAGGAFRGLVNGVLRNYLRQRETLHVAIADDDEAAHQHPRWWLGRLRRAYPDRWQEIVAVGNSQPPMTLRVNRRRIALADYVARLQNVGLSARQVGRDALILDKAVPVDSLPGFVDGLVSIQDAGAQRAVQILDPTAGQRVLDACAAPGGKTCHLLETADIDLLALESDASRTRLIAQNVRRLGLPAMVRVADCRATDQWWDGLPFDAILADVPCSASGVVRRHPDIKYLRRESDLRGFARLQTEILDALWPLVKPGGKLLYATCSVFPEENGAQIDAFLFRQPAARRLTEERLLPQEEHDGFFYALLQKAV</sequence>
<dbReference type="GO" id="GO:0008649">
    <property type="term" value="F:rRNA methyltransferase activity"/>
    <property type="evidence" value="ECO:0007669"/>
    <property type="project" value="InterPro"/>
</dbReference>
<comment type="similarity">
    <text evidence="3 14">Belongs to the class I-like SAM-binding methyltransferase superfamily. RsmB/NOP family.</text>
</comment>
<dbReference type="CDD" id="cd02440">
    <property type="entry name" value="AdoMet_MTases"/>
    <property type="match status" value="1"/>
</dbReference>
<dbReference type="GO" id="GO:0003723">
    <property type="term" value="F:RNA binding"/>
    <property type="evidence" value="ECO:0007669"/>
    <property type="project" value="UniProtKB-UniRule"/>
</dbReference>
<evidence type="ECO:0000256" key="6">
    <source>
        <dbReference type="ARBA" id="ARBA00022552"/>
    </source>
</evidence>
<evidence type="ECO:0000256" key="10">
    <source>
        <dbReference type="ARBA" id="ARBA00022884"/>
    </source>
</evidence>
<evidence type="ECO:0000256" key="4">
    <source>
        <dbReference type="ARBA" id="ARBA00012140"/>
    </source>
</evidence>
<dbReference type="InterPro" id="IPR035926">
    <property type="entry name" value="NusB-like_sf"/>
</dbReference>
<dbReference type="SUPFAM" id="SSF48013">
    <property type="entry name" value="NusB-like"/>
    <property type="match status" value="1"/>
</dbReference>
<gene>
    <name evidence="17" type="primary">rsmB</name>
    <name evidence="17" type="ORF">IPJ27_13455</name>
</gene>
<dbReference type="AlphaFoldDB" id="A0A935PYH4"/>
<feature type="domain" description="SAM-dependent MTase RsmB/NOP-type" evidence="16">
    <location>
        <begin position="199"/>
        <end position="454"/>
    </location>
</feature>
<dbReference type="Gene3D" id="1.10.287.730">
    <property type="entry name" value="Helix hairpin bin"/>
    <property type="match status" value="1"/>
</dbReference>
<evidence type="ECO:0000259" key="16">
    <source>
        <dbReference type="PROSITE" id="PS51686"/>
    </source>
</evidence>
<dbReference type="SUPFAM" id="SSF53335">
    <property type="entry name" value="S-adenosyl-L-methionine-dependent methyltransferases"/>
    <property type="match status" value="1"/>
</dbReference>
<evidence type="ECO:0000256" key="11">
    <source>
        <dbReference type="ARBA" id="ARBA00030399"/>
    </source>
</evidence>
<feature type="binding site" evidence="14">
    <location>
        <position position="309"/>
    </location>
    <ligand>
        <name>S-adenosyl-L-methionine</name>
        <dbReference type="ChEBI" id="CHEBI:59789"/>
    </ligand>
</feature>
<comment type="catalytic activity">
    <reaction evidence="13">
        <text>cytidine(967) in 16S rRNA + S-adenosyl-L-methionine = 5-methylcytidine(967) in 16S rRNA + S-adenosyl-L-homocysteine + H(+)</text>
        <dbReference type="Rhea" id="RHEA:42748"/>
        <dbReference type="Rhea" id="RHEA-COMP:10219"/>
        <dbReference type="Rhea" id="RHEA-COMP:10220"/>
        <dbReference type="ChEBI" id="CHEBI:15378"/>
        <dbReference type="ChEBI" id="CHEBI:57856"/>
        <dbReference type="ChEBI" id="CHEBI:59789"/>
        <dbReference type="ChEBI" id="CHEBI:74483"/>
        <dbReference type="ChEBI" id="CHEBI:82748"/>
        <dbReference type="EC" id="2.1.1.176"/>
    </reaction>
</comment>
<feature type="binding site" evidence="14">
    <location>
        <begin position="287"/>
        <end position="293"/>
    </location>
    <ligand>
        <name>S-adenosyl-L-methionine</name>
        <dbReference type="ChEBI" id="CHEBI:59789"/>
    </ligand>
</feature>
<proteinExistence type="inferred from homology"/>
<dbReference type="Pfam" id="PF22458">
    <property type="entry name" value="RsmF-B_ferredox"/>
    <property type="match status" value="1"/>
</dbReference>